<dbReference type="InterPro" id="IPR036038">
    <property type="entry name" value="Aminotransferase-like"/>
</dbReference>
<gene>
    <name evidence="1" type="ORF">H9628_02880</name>
</gene>
<dbReference type="SUPFAM" id="SSF56752">
    <property type="entry name" value="D-aminoacid aminotransferase-like PLP-dependent enzymes"/>
    <property type="match status" value="1"/>
</dbReference>
<keyword evidence="1" id="KW-0808">Transferase</keyword>
<organism evidence="1 2">
    <name type="scientific">Kaistella pullorum</name>
    <dbReference type="NCBI Taxonomy" id="2763074"/>
    <lineage>
        <taxon>Bacteria</taxon>
        <taxon>Pseudomonadati</taxon>
        <taxon>Bacteroidota</taxon>
        <taxon>Flavobacteriia</taxon>
        <taxon>Flavobacteriales</taxon>
        <taxon>Weeksellaceae</taxon>
        <taxon>Chryseobacterium group</taxon>
        <taxon>Kaistella</taxon>
    </lineage>
</organism>
<dbReference type="InterPro" id="IPR043131">
    <property type="entry name" value="BCAT-like_N"/>
</dbReference>
<keyword evidence="1" id="KW-0032">Aminotransferase</keyword>
<keyword evidence="2" id="KW-1185">Reference proteome</keyword>
<evidence type="ECO:0000313" key="1">
    <source>
        <dbReference type="EMBL" id="MBD8017407.1"/>
    </source>
</evidence>
<comment type="caution">
    <text evidence="1">The sequence shown here is derived from an EMBL/GenBank/DDBJ whole genome shotgun (WGS) entry which is preliminary data.</text>
</comment>
<dbReference type="RefSeq" id="WP_251832611.1">
    <property type="nucleotide sequence ID" value="NZ_JACSPS010000001.1"/>
</dbReference>
<dbReference type="GO" id="GO:0008483">
    <property type="term" value="F:transaminase activity"/>
    <property type="evidence" value="ECO:0007669"/>
    <property type="project" value="UniProtKB-KW"/>
</dbReference>
<dbReference type="Proteomes" id="UP000626242">
    <property type="component" value="Unassembled WGS sequence"/>
</dbReference>
<dbReference type="EMBL" id="JACSPS010000001">
    <property type="protein sequence ID" value="MBD8017407.1"/>
    <property type="molecule type" value="Genomic_DNA"/>
</dbReference>
<protein>
    <submittedName>
        <fullName evidence="1">Aminotransferase class IV</fullName>
    </submittedName>
</protein>
<sequence>MSQFIESIRVEDRKLHLPDLHQQRVIRTFEHFGKENPIDISKIYRDLHHDGEGLFKLRIVYDFEKVLQTQLIPYAISELHSVRLVENNLYDYAFKFADRTTLENMRREAKSDEIIIVKNNRITDTSFSNLLFKKGKTWYTPSTFLLNGVQRQHLLKTKKIKEAEITVQNLREFSHFQIINAMNDFDDMFIYPLSIIQNLP</sequence>
<name>A0ABR8WKD2_9FLAO</name>
<proteinExistence type="predicted"/>
<dbReference type="InterPro" id="IPR043132">
    <property type="entry name" value="BCAT-like_C"/>
</dbReference>
<reference evidence="1 2" key="1">
    <citation type="submission" date="2020-08" db="EMBL/GenBank/DDBJ databases">
        <title>A Genomic Blueprint of the Chicken Gut Microbiome.</title>
        <authorList>
            <person name="Gilroy R."/>
            <person name="Ravi A."/>
            <person name="Getino M."/>
            <person name="Pursley I."/>
            <person name="Horton D.L."/>
            <person name="Alikhan N.-F."/>
            <person name="Baker D."/>
            <person name="Gharbi K."/>
            <person name="Hall N."/>
            <person name="Watson M."/>
            <person name="Adriaenssens E.M."/>
            <person name="Foster-Nyarko E."/>
            <person name="Jarju S."/>
            <person name="Secka A."/>
            <person name="Antonio M."/>
            <person name="Oren A."/>
            <person name="Chaudhuri R."/>
            <person name="La Ragione R.M."/>
            <person name="Hildebrand F."/>
            <person name="Pallen M.J."/>
        </authorList>
    </citation>
    <scope>NUCLEOTIDE SEQUENCE [LARGE SCALE GENOMIC DNA]</scope>
    <source>
        <strain evidence="1 2">Sa1CVA4</strain>
    </source>
</reference>
<dbReference type="Gene3D" id="3.20.10.10">
    <property type="entry name" value="D-amino Acid Aminotransferase, subunit A, domain 2"/>
    <property type="match status" value="1"/>
</dbReference>
<dbReference type="InterPro" id="IPR001544">
    <property type="entry name" value="Aminotrans_IV"/>
</dbReference>
<dbReference type="Pfam" id="PF01063">
    <property type="entry name" value="Aminotran_4"/>
    <property type="match status" value="1"/>
</dbReference>
<evidence type="ECO:0000313" key="2">
    <source>
        <dbReference type="Proteomes" id="UP000626242"/>
    </source>
</evidence>
<dbReference type="Gene3D" id="3.30.470.10">
    <property type="match status" value="1"/>
</dbReference>
<accession>A0ABR8WKD2</accession>